<evidence type="ECO:0000313" key="2">
    <source>
        <dbReference type="Proteomes" id="UP000250174"/>
    </source>
</evidence>
<dbReference type="SUPFAM" id="SSF52833">
    <property type="entry name" value="Thioredoxin-like"/>
    <property type="match status" value="1"/>
</dbReference>
<dbReference type="InterPro" id="IPR036249">
    <property type="entry name" value="Thioredoxin-like_sf"/>
</dbReference>
<dbReference type="EMBL" id="LVYK01000018">
    <property type="protein sequence ID" value="RAS77663.1"/>
    <property type="molecule type" value="Genomic_DNA"/>
</dbReference>
<dbReference type="Proteomes" id="UP000250174">
    <property type="component" value="Unassembled WGS sequence"/>
</dbReference>
<dbReference type="Gene3D" id="3.40.30.10">
    <property type="entry name" value="Glutaredoxin"/>
    <property type="match status" value="1"/>
</dbReference>
<dbReference type="RefSeq" id="WP_061802240.1">
    <property type="nucleotide sequence ID" value="NZ_JAMAYK010000001.1"/>
</dbReference>
<accession>A0AAX1QAB3</accession>
<dbReference type="NCBIfam" id="TIGR04019">
    <property type="entry name" value="B_thiol_YtxJ"/>
    <property type="match status" value="1"/>
</dbReference>
<protein>
    <recommendedName>
        <fullName evidence="3">Bacillithiol system redox-active protein YtxJ</fullName>
    </recommendedName>
</protein>
<proteinExistence type="predicted"/>
<dbReference type="AlphaFoldDB" id="A0AAX1QAB3"/>
<reference evidence="1 2" key="1">
    <citation type="submission" date="2016-03" db="EMBL/GenBank/DDBJ databases">
        <title>Comparison of Bacillus endophyticus and B. anthracis characteristics using whole genome sequence analysis and microbiological techniques.</title>
        <authorList>
            <person name="Lekota K.E."/>
            <person name="Mafofo J."/>
            <person name="Rees J."/>
            <person name="Muchadeyi F.C."/>
            <person name="Madoroba E."/>
            <person name="Van Heerden H."/>
        </authorList>
    </citation>
    <scope>NUCLEOTIDE SEQUENCE [LARGE SCALE GENOMIC DNA]</scope>
    <source>
        <strain evidence="1 2">3631_10C</strain>
    </source>
</reference>
<name>A0AAX1QAB3_9BACI</name>
<sequence length="108" mass="12768">MSVDKIFSEEQLNQALEANNTLFLLKHSTTCPISQNAFEQYEKFSKEENVPCYYLYVQEARPLSNYVAEQYNVKHESPQVLYFKQGNVEWNTSHFDITYEKLSGYLHE</sequence>
<evidence type="ECO:0008006" key="3">
    <source>
        <dbReference type="Google" id="ProtNLM"/>
    </source>
</evidence>
<gene>
    <name evidence="1" type="ORF">A3864_10140</name>
</gene>
<evidence type="ECO:0000313" key="1">
    <source>
        <dbReference type="EMBL" id="RAS77663.1"/>
    </source>
</evidence>
<dbReference type="GeneID" id="93709577"/>
<dbReference type="InterPro" id="IPR022551">
    <property type="entry name" value="BrxC"/>
</dbReference>
<comment type="caution">
    <text evidence="1">The sequence shown here is derived from an EMBL/GenBank/DDBJ whole genome shotgun (WGS) entry which is preliminary data.</text>
</comment>
<organism evidence="1 2">
    <name type="scientific">Priestia endophytica</name>
    <dbReference type="NCBI Taxonomy" id="135735"/>
    <lineage>
        <taxon>Bacteria</taxon>
        <taxon>Bacillati</taxon>
        <taxon>Bacillota</taxon>
        <taxon>Bacilli</taxon>
        <taxon>Bacillales</taxon>
        <taxon>Bacillaceae</taxon>
        <taxon>Priestia</taxon>
    </lineage>
</organism>
<dbReference type="Pfam" id="PF11009">
    <property type="entry name" value="BrxC"/>
    <property type="match status" value="1"/>
</dbReference>